<feature type="compositionally biased region" description="Basic and acidic residues" evidence="6">
    <location>
        <begin position="443"/>
        <end position="452"/>
    </location>
</feature>
<feature type="compositionally biased region" description="Basic and acidic residues" evidence="6">
    <location>
        <begin position="343"/>
        <end position="354"/>
    </location>
</feature>
<feature type="domain" description="Zinc finger PHD-type" evidence="7">
    <location>
        <begin position="246"/>
        <end position="294"/>
    </location>
</feature>
<dbReference type="GO" id="GO:0140566">
    <property type="term" value="F:histone reader activity"/>
    <property type="evidence" value="ECO:0007669"/>
    <property type="project" value="InterPro"/>
</dbReference>
<organism evidence="8 9">
    <name type="scientific">Striga asiatica</name>
    <name type="common">Asiatic witchweed</name>
    <name type="synonym">Buchnera asiatica</name>
    <dbReference type="NCBI Taxonomy" id="4170"/>
    <lineage>
        <taxon>Eukaryota</taxon>
        <taxon>Viridiplantae</taxon>
        <taxon>Streptophyta</taxon>
        <taxon>Embryophyta</taxon>
        <taxon>Tracheophyta</taxon>
        <taxon>Spermatophyta</taxon>
        <taxon>Magnoliopsida</taxon>
        <taxon>eudicotyledons</taxon>
        <taxon>Gunneridae</taxon>
        <taxon>Pentapetalae</taxon>
        <taxon>asterids</taxon>
        <taxon>lamiids</taxon>
        <taxon>Lamiales</taxon>
        <taxon>Orobanchaceae</taxon>
        <taxon>Buchnereae</taxon>
        <taxon>Striga</taxon>
    </lineage>
</organism>
<feature type="compositionally biased region" description="Basic and acidic residues" evidence="6">
    <location>
        <begin position="484"/>
        <end position="500"/>
    </location>
</feature>
<dbReference type="SUPFAM" id="SSF57903">
    <property type="entry name" value="FYVE/PHD zinc finger"/>
    <property type="match status" value="2"/>
</dbReference>
<dbReference type="InterPro" id="IPR019786">
    <property type="entry name" value="Zinc_finger_PHD-type_CS"/>
</dbReference>
<evidence type="ECO:0000256" key="6">
    <source>
        <dbReference type="SAM" id="MobiDB-lite"/>
    </source>
</evidence>
<feature type="compositionally biased region" description="Basic and acidic residues" evidence="6">
    <location>
        <begin position="114"/>
        <end position="126"/>
    </location>
</feature>
<feature type="non-terminal residue" evidence="8">
    <location>
        <position position="584"/>
    </location>
</feature>
<feature type="region of interest" description="Disordered" evidence="6">
    <location>
        <begin position="109"/>
        <end position="146"/>
    </location>
</feature>
<keyword evidence="5" id="KW-0804">Transcription</keyword>
<evidence type="ECO:0000259" key="7">
    <source>
        <dbReference type="SMART" id="SM00249"/>
    </source>
</evidence>
<dbReference type="InterPro" id="IPR049914">
    <property type="entry name" value="PHD1-3/5-6"/>
</dbReference>
<dbReference type="GO" id="GO:0008270">
    <property type="term" value="F:zinc ion binding"/>
    <property type="evidence" value="ECO:0007669"/>
    <property type="project" value="UniProtKB-KW"/>
</dbReference>
<feature type="compositionally biased region" description="Basic and acidic residues" evidence="6">
    <location>
        <begin position="523"/>
        <end position="535"/>
    </location>
</feature>
<dbReference type="InterPro" id="IPR011011">
    <property type="entry name" value="Znf_FYVE_PHD"/>
</dbReference>
<evidence type="ECO:0000256" key="5">
    <source>
        <dbReference type="ARBA" id="ARBA00023163"/>
    </source>
</evidence>
<dbReference type="OrthoDB" id="1932206at2759"/>
<dbReference type="PANTHER" id="PTHR33304:SF18">
    <property type="entry name" value="CHROMATIN REGULATOR PHD FAMILY-RELATED"/>
    <property type="match status" value="1"/>
</dbReference>
<feature type="compositionally biased region" description="Basic residues" evidence="6">
    <location>
        <begin position="501"/>
        <end position="517"/>
    </location>
</feature>
<sequence>MHRQVRLPGTICLQCGDKGFRNAFVYCVKCLKLALHRYCLDEIPETFDEFVHWVCDDCELEAQLNLTPLNNRDVGPNSTGDHIVPESVKGNCVVPENVNLLSDINEEEENDLSAVRKEEHDHKNEPAKSNNALEDKKGNDKVRRQSRWLLKVASESTIKSTRRSTRLIKSTKENDKRCSREKKRKRDSKLPSKEEGEKGSEKIVKKRRTSSGNSKTKTTIPSDYGLWANRISDFLSGVDIFRSVTICLHCGDRGFRNAFVYCVKCVKLALHRYCLDVIPETFDEFVYWVCDDCELEAQLKLTPLNNHDAGPTPSGDHIVAEEENVNLLSDINEEEEIDLSAVREEEHDQKDEPAKSNNALEGKKRNDKVRRQKRRLRKKASGSTIKSTRRSTRTIKSTKENNKSSLVNNASSRKKEKNKERIKAFAGSEKNKKTLGNNNASSCKKENKERAKACKAKGNKGPEQGERNRAFVRSSREKKRKRDSKLPSKREEDEMGSEKIVKKRRISSGKSKTKKTKATIPSEKIHDEEKLETCSEKPLVANIPPKDGEKGNFIFSNGDKNNLCEDSPKDFPIMSAEPVAMPIW</sequence>
<evidence type="ECO:0000256" key="2">
    <source>
        <dbReference type="ARBA" id="ARBA00022771"/>
    </source>
</evidence>
<dbReference type="Gene3D" id="3.30.40.10">
    <property type="entry name" value="Zinc/RING finger domain, C3HC4 (zinc finger)"/>
    <property type="match status" value="1"/>
</dbReference>
<protein>
    <submittedName>
        <fullName evidence="8">RING/FYVE/PHD zinc finger superfamily protein</fullName>
    </submittedName>
</protein>
<reference evidence="9" key="1">
    <citation type="journal article" date="2019" name="Curr. Biol.">
        <title>Genome Sequence of Striga asiatica Provides Insight into the Evolution of Plant Parasitism.</title>
        <authorList>
            <person name="Yoshida S."/>
            <person name="Kim S."/>
            <person name="Wafula E.K."/>
            <person name="Tanskanen J."/>
            <person name="Kim Y.M."/>
            <person name="Honaas L."/>
            <person name="Yang Z."/>
            <person name="Spallek T."/>
            <person name="Conn C.E."/>
            <person name="Ichihashi Y."/>
            <person name="Cheong K."/>
            <person name="Cui S."/>
            <person name="Der J.P."/>
            <person name="Gundlach H."/>
            <person name="Jiao Y."/>
            <person name="Hori C."/>
            <person name="Ishida J.K."/>
            <person name="Kasahara H."/>
            <person name="Kiba T."/>
            <person name="Kim M.S."/>
            <person name="Koo N."/>
            <person name="Laohavisit A."/>
            <person name="Lee Y.H."/>
            <person name="Lumba S."/>
            <person name="McCourt P."/>
            <person name="Mortimer J.C."/>
            <person name="Mutuku J.M."/>
            <person name="Nomura T."/>
            <person name="Sasaki-Sekimoto Y."/>
            <person name="Seto Y."/>
            <person name="Wang Y."/>
            <person name="Wakatake T."/>
            <person name="Sakakibara H."/>
            <person name="Demura T."/>
            <person name="Yamaguchi S."/>
            <person name="Yoneyama K."/>
            <person name="Manabe R.I."/>
            <person name="Nelson D.C."/>
            <person name="Schulman A.H."/>
            <person name="Timko M.P."/>
            <person name="dePamphilis C.W."/>
            <person name="Choi D."/>
            <person name="Shirasu K."/>
        </authorList>
    </citation>
    <scope>NUCLEOTIDE SEQUENCE [LARGE SCALE GENOMIC DNA]</scope>
    <source>
        <strain evidence="9">cv. UVA1</strain>
    </source>
</reference>
<feature type="compositionally biased region" description="Basic residues" evidence="6">
    <location>
        <begin position="365"/>
        <end position="380"/>
    </location>
</feature>
<dbReference type="PANTHER" id="PTHR33304">
    <property type="match status" value="1"/>
</dbReference>
<dbReference type="EMBL" id="BKCP01008070">
    <property type="protein sequence ID" value="GER47862.1"/>
    <property type="molecule type" value="Genomic_DNA"/>
</dbReference>
<dbReference type="Proteomes" id="UP000325081">
    <property type="component" value="Unassembled WGS sequence"/>
</dbReference>
<feature type="region of interest" description="Disordered" evidence="6">
    <location>
        <begin position="160"/>
        <end position="218"/>
    </location>
</feature>
<evidence type="ECO:0000313" key="8">
    <source>
        <dbReference type="EMBL" id="GER47862.1"/>
    </source>
</evidence>
<evidence type="ECO:0000256" key="3">
    <source>
        <dbReference type="ARBA" id="ARBA00022833"/>
    </source>
</evidence>
<keyword evidence="3" id="KW-0862">Zinc</keyword>
<name>A0A5A7QSG9_STRAF</name>
<proteinExistence type="predicted"/>
<keyword evidence="2" id="KW-0863">Zinc-finger</keyword>
<dbReference type="AlphaFoldDB" id="A0A5A7QSG9"/>
<feature type="compositionally biased region" description="Basic and acidic residues" evidence="6">
    <location>
        <begin position="133"/>
        <end position="143"/>
    </location>
</feature>
<keyword evidence="9" id="KW-1185">Reference proteome</keyword>
<dbReference type="InterPro" id="IPR013083">
    <property type="entry name" value="Znf_RING/FYVE/PHD"/>
</dbReference>
<evidence type="ECO:0000256" key="1">
    <source>
        <dbReference type="ARBA" id="ARBA00022723"/>
    </source>
</evidence>
<dbReference type="SMART" id="SM00249">
    <property type="entry name" value="PHD"/>
    <property type="match status" value="2"/>
</dbReference>
<feature type="region of interest" description="Disordered" evidence="6">
    <location>
        <begin position="343"/>
        <end position="560"/>
    </location>
</feature>
<feature type="domain" description="Zinc finger PHD-type" evidence="7">
    <location>
        <begin position="11"/>
        <end position="59"/>
    </location>
</feature>
<evidence type="ECO:0000313" key="9">
    <source>
        <dbReference type="Proteomes" id="UP000325081"/>
    </source>
</evidence>
<keyword evidence="4" id="KW-0805">Transcription regulation</keyword>
<evidence type="ECO:0000256" key="4">
    <source>
        <dbReference type="ARBA" id="ARBA00023015"/>
    </source>
</evidence>
<dbReference type="CDD" id="cd15489">
    <property type="entry name" value="PHD_SF"/>
    <property type="match status" value="2"/>
</dbReference>
<dbReference type="GO" id="GO:0034244">
    <property type="term" value="P:negative regulation of transcription elongation by RNA polymerase II"/>
    <property type="evidence" value="ECO:0007669"/>
    <property type="project" value="InterPro"/>
</dbReference>
<keyword evidence="1" id="KW-0479">Metal-binding</keyword>
<accession>A0A5A7QSG9</accession>
<feature type="compositionally biased region" description="Basic and acidic residues" evidence="6">
    <location>
        <begin position="188"/>
        <end position="203"/>
    </location>
</feature>
<dbReference type="PROSITE" id="PS01359">
    <property type="entry name" value="ZF_PHD_1"/>
    <property type="match status" value="1"/>
</dbReference>
<comment type="caution">
    <text evidence="8">The sequence shown here is derived from an EMBL/GenBank/DDBJ whole genome shotgun (WGS) entry which is preliminary data.</text>
</comment>
<gene>
    <name evidence="8" type="ORF">STAS_25007</name>
</gene>
<dbReference type="InterPro" id="IPR001965">
    <property type="entry name" value="Znf_PHD"/>
</dbReference>